<dbReference type="Gene3D" id="1.10.520.10">
    <property type="match status" value="1"/>
</dbReference>
<dbReference type="PROSITE" id="PS50873">
    <property type="entry name" value="PEROXIDASE_4"/>
    <property type="match status" value="1"/>
</dbReference>
<keyword evidence="9" id="KW-1185">Reference proteome</keyword>
<dbReference type="PRINTS" id="PR00458">
    <property type="entry name" value="PEROXIDASE"/>
</dbReference>
<dbReference type="Pfam" id="PF00141">
    <property type="entry name" value="peroxidase"/>
    <property type="match status" value="1"/>
</dbReference>
<evidence type="ECO:0000259" key="7">
    <source>
        <dbReference type="PROSITE" id="PS50873"/>
    </source>
</evidence>
<dbReference type="GO" id="GO:0004601">
    <property type="term" value="F:peroxidase activity"/>
    <property type="evidence" value="ECO:0007669"/>
    <property type="project" value="UniProtKB-KW"/>
</dbReference>
<proteinExistence type="inferred from homology"/>
<dbReference type="GO" id="GO:0046872">
    <property type="term" value="F:metal ion binding"/>
    <property type="evidence" value="ECO:0007669"/>
    <property type="project" value="UniProtKB-KW"/>
</dbReference>
<dbReference type="GO" id="GO:0020037">
    <property type="term" value="F:heme binding"/>
    <property type="evidence" value="ECO:0007669"/>
    <property type="project" value="InterPro"/>
</dbReference>
<sequence length="313" mass="34025">MIAVAHVVTAPFRAEAAVIIDTERFGDKELKVSAINKVKQNIRNVLTQRPDLLPYFFQLTLHDALTFNPNTLEGGPNGSLRFELEREANQELKEAHSAIESIRKLQRGDMSYADTCAFAGAVAVEITGGPRIVVQLGREDSSEADPEWKSGMFKPGASAEELKEAFNAAGLRGARDVVLFHGAIGSLNDIGQSRVSKIKALDADDEDDEDVEDLDDVTYGKVTSAKRGAVLVSSNVSQLTLGGQKFSNAYLAAIFKAKDPSRLSQRDQAILGDKAMLAEVQRYATNNSKFTNDVADLFQAISLLGSSYESLRL</sequence>
<keyword evidence="1 8" id="KW-0575">Peroxidase</keyword>
<dbReference type="Gene3D" id="1.10.420.10">
    <property type="entry name" value="Peroxidase, domain 2"/>
    <property type="match status" value="1"/>
</dbReference>
<dbReference type="SUPFAM" id="SSF48113">
    <property type="entry name" value="Heme-dependent peroxidases"/>
    <property type="match status" value="1"/>
</dbReference>
<protein>
    <submittedName>
        <fullName evidence="8">L-ascorbate peroxidase 5, peroxisomal</fullName>
    </submittedName>
</protein>
<evidence type="ECO:0000256" key="3">
    <source>
        <dbReference type="ARBA" id="ARBA00022723"/>
    </source>
</evidence>
<dbReference type="GO" id="GO:0042744">
    <property type="term" value="P:hydrogen peroxide catabolic process"/>
    <property type="evidence" value="ECO:0007669"/>
    <property type="project" value="TreeGrafter"/>
</dbReference>
<evidence type="ECO:0000313" key="9">
    <source>
        <dbReference type="Proteomes" id="UP000247409"/>
    </source>
</evidence>
<organism evidence="8 9">
    <name type="scientific">Gracilariopsis chorda</name>
    <dbReference type="NCBI Taxonomy" id="448386"/>
    <lineage>
        <taxon>Eukaryota</taxon>
        <taxon>Rhodophyta</taxon>
        <taxon>Florideophyceae</taxon>
        <taxon>Rhodymeniophycidae</taxon>
        <taxon>Gracilariales</taxon>
        <taxon>Gracilariaceae</taxon>
        <taxon>Gracilariopsis</taxon>
    </lineage>
</organism>
<gene>
    <name evidence="8" type="ORF">BWQ96_04724</name>
</gene>
<dbReference type="PRINTS" id="PR00459">
    <property type="entry name" value="ASPEROXIDASE"/>
</dbReference>
<evidence type="ECO:0000313" key="8">
    <source>
        <dbReference type="EMBL" id="PXF45522.1"/>
    </source>
</evidence>
<dbReference type="PANTHER" id="PTHR31356:SF36">
    <property type="entry name" value="L-ASCORBATE PEROXIDASE 3"/>
    <property type="match status" value="1"/>
</dbReference>
<keyword evidence="4" id="KW-0560">Oxidoreductase</keyword>
<evidence type="ECO:0000256" key="1">
    <source>
        <dbReference type="ARBA" id="ARBA00022559"/>
    </source>
</evidence>
<dbReference type="GO" id="GO:0034599">
    <property type="term" value="P:cellular response to oxidative stress"/>
    <property type="evidence" value="ECO:0007669"/>
    <property type="project" value="InterPro"/>
</dbReference>
<reference evidence="8 9" key="1">
    <citation type="journal article" date="2018" name="Mol. Biol. Evol.">
        <title>Analysis of the draft genome of the red seaweed Gracilariopsis chorda provides insights into genome size evolution in Rhodophyta.</title>
        <authorList>
            <person name="Lee J."/>
            <person name="Yang E.C."/>
            <person name="Graf L."/>
            <person name="Yang J.H."/>
            <person name="Qiu H."/>
            <person name="Zel Zion U."/>
            <person name="Chan C.X."/>
            <person name="Stephens T.G."/>
            <person name="Weber A.P.M."/>
            <person name="Boo G.H."/>
            <person name="Boo S.M."/>
            <person name="Kim K.M."/>
            <person name="Shin Y."/>
            <person name="Jung M."/>
            <person name="Lee S.J."/>
            <person name="Yim H.S."/>
            <person name="Lee J.H."/>
            <person name="Bhattacharya D."/>
            <person name="Yoon H.S."/>
        </authorList>
    </citation>
    <scope>NUCLEOTIDE SEQUENCE [LARGE SCALE GENOMIC DNA]</scope>
    <source>
        <strain evidence="8 9">SKKU-2015</strain>
        <tissue evidence="8">Whole body</tissue>
    </source>
</reference>
<dbReference type="OrthoDB" id="2859658at2759"/>
<dbReference type="InterPro" id="IPR002016">
    <property type="entry name" value="Haem_peroxidase"/>
</dbReference>
<evidence type="ECO:0000256" key="4">
    <source>
        <dbReference type="ARBA" id="ARBA00023002"/>
    </source>
</evidence>
<dbReference type="Proteomes" id="UP000247409">
    <property type="component" value="Unassembled WGS sequence"/>
</dbReference>
<keyword evidence="5" id="KW-0408">Iron</keyword>
<dbReference type="InterPro" id="IPR002207">
    <property type="entry name" value="Peroxidase_I"/>
</dbReference>
<dbReference type="GO" id="GO:0000302">
    <property type="term" value="P:response to reactive oxygen species"/>
    <property type="evidence" value="ECO:0007669"/>
    <property type="project" value="TreeGrafter"/>
</dbReference>
<keyword evidence="2" id="KW-0349">Heme</keyword>
<dbReference type="InterPro" id="IPR044831">
    <property type="entry name" value="Ccp1-like"/>
</dbReference>
<dbReference type="AlphaFoldDB" id="A0A2V3ITU3"/>
<name>A0A2V3ITU3_9FLOR</name>
<dbReference type="EMBL" id="NBIV01000059">
    <property type="protein sequence ID" value="PXF45522.1"/>
    <property type="molecule type" value="Genomic_DNA"/>
</dbReference>
<accession>A0A2V3ITU3</accession>
<evidence type="ECO:0000256" key="2">
    <source>
        <dbReference type="ARBA" id="ARBA00022617"/>
    </source>
</evidence>
<comment type="similarity">
    <text evidence="6">Belongs to the peroxidase family.</text>
</comment>
<feature type="domain" description="Plant heme peroxidase family profile" evidence="7">
    <location>
        <begin position="92"/>
        <end position="313"/>
    </location>
</feature>
<comment type="caution">
    <text evidence="8">The sequence shown here is derived from an EMBL/GenBank/DDBJ whole genome shotgun (WGS) entry which is preliminary data.</text>
</comment>
<dbReference type="CDD" id="cd00314">
    <property type="entry name" value="plant_peroxidase_like"/>
    <property type="match status" value="1"/>
</dbReference>
<evidence type="ECO:0000256" key="5">
    <source>
        <dbReference type="ARBA" id="ARBA00023004"/>
    </source>
</evidence>
<keyword evidence="3" id="KW-0479">Metal-binding</keyword>
<evidence type="ECO:0000256" key="6">
    <source>
        <dbReference type="RuleBase" id="RU004241"/>
    </source>
</evidence>
<dbReference type="PANTHER" id="PTHR31356">
    <property type="entry name" value="THYLAKOID LUMENAL 29 KDA PROTEIN, CHLOROPLASTIC-RELATED"/>
    <property type="match status" value="1"/>
</dbReference>
<dbReference type="InterPro" id="IPR010255">
    <property type="entry name" value="Haem_peroxidase_sf"/>
</dbReference>